<sequence length="52" mass="6059">MISLHVRVISSYDVRHSPKNPFYKHRSGILLKRGMLVAKRFSTNGLEFSDLR</sequence>
<accession>A0ABD0KHK9</accession>
<dbReference type="Proteomes" id="UP001519460">
    <property type="component" value="Unassembled WGS sequence"/>
</dbReference>
<reference evidence="1 2" key="1">
    <citation type="journal article" date="2023" name="Sci. Data">
        <title>Genome assembly of the Korean intertidal mud-creeper Batillaria attramentaria.</title>
        <authorList>
            <person name="Patra A.K."/>
            <person name="Ho P.T."/>
            <person name="Jun S."/>
            <person name="Lee S.J."/>
            <person name="Kim Y."/>
            <person name="Won Y.J."/>
        </authorList>
    </citation>
    <scope>NUCLEOTIDE SEQUENCE [LARGE SCALE GENOMIC DNA]</scope>
    <source>
        <strain evidence="1">Wonlab-2016</strain>
    </source>
</reference>
<dbReference type="EMBL" id="JACVVK020000178">
    <property type="protein sequence ID" value="KAK7486490.1"/>
    <property type="molecule type" value="Genomic_DNA"/>
</dbReference>
<protein>
    <submittedName>
        <fullName evidence="1">Uncharacterized protein</fullName>
    </submittedName>
</protein>
<dbReference type="AlphaFoldDB" id="A0ABD0KHK9"/>
<gene>
    <name evidence="1" type="ORF">BaRGS_00022291</name>
</gene>
<organism evidence="1 2">
    <name type="scientific">Batillaria attramentaria</name>
    <dbReference type="NCBI Taxonomy" id="370345"/>
    <lineage>
        <taxon>Eukaryota</taxon>
        <taxon>Metazoa</taxon>
        <taxon>Spiralia</taxon>
        <taxon>Lophotrochozoa</taxon>
        <taxon>Mollusca</taxon>
        <taxon>Gastropoda</taxon>
        <taxon>Caenogastropoda</taxon>
        <taxon>Sorbeoconcha</taxon>
        <taxon>Cerithioidea</taxon>
        <taxon>Batillariidae</taxon>
        <taxon>Batillaria</taxon>
    </lineage>
</organism>
<keyword evidence="2" id="KW-1185">Reference proteome</keyword>
<name>A0ABD0KHK9_9CAEN</name>
<feature type="non-terminal residue" evidence="1">
    <location>
        <position position="52"/>
    </location>
</feature>
<comment type="caution">
    <text evidence="1">The sequence shown here is derived from an EMBL/GenBank/DDBJ whole genome shotgun (WGS) entry which is preliminary data.</text>
</comment>
<proteinExistence type="predicted"/>
<evidence type="ECO:0000313" key="1">
    <source>
        <dbReference type="EMBL" id="KAK7486490.1"/>
    </source>
</evidence>
<evidence type="ECO:0000313" key="2">
    <source>
        <dbReference type="Proteomes" id="UP001519460"/>
    </source>
</evidence>